<organism evidence="1 2">
    <name type="scientific">Endozoicomonas elysicola</name>
    <dbReference type="NCBI Taxonomy" id="305900"/>
    <lineage>
        <taxon>Bacteria</taxon>
        <taxon>Pseudomonadati</taxon>
        <taxon>Pseudomonadota</taxon>
        <taxon>Gammaproteobacteria</taxon>
        <taxon>Oceanospirillales</taxon>
        <taxon>Endozoicomonadaceae</taxon>
        <taxon>Endozoicomonas</taxon>
    </lineage>
</organism>
<name>A0A081K8E5_9GAMM</name>
<dbReference type="eggNOG" id="COG0406">
    <property type="taxonomic scope" value="Bacteria"/>
</dbReference>
<dbReference type="InterPro" id="IPR029033">
    <property type="entry name" value="His_PPase_superfam"/>
</dbReference>
<keyword evidence="2" id="KW-1185">Reference proteome</keyword>
<dbReference type="SUPFAM" id="SSF53254">
    <property type="entry name" value="Phosphoglycerate mutase-like"/>
    <property type="match status" value="1"/>
</dbReference>
<dbReference type="PANTHER" id="PTHR48100:SF1">
    <property type="entry name" value="HISTIDINE PHOSPHATASE FAMILY PROTEIN-RELATED"/>
    <property type="match status" value="1"/>
</dbReference>
<dbReference type="CDD" id="cd07067">
    <property type="entry name" value="HP_PGM_like"/>
    <property type="match status" value="1"/>
</dbReference>
<dbReference type="SMART" id="SM00855">
    <property type="entry name" value="PGAM"/>
    <property type="match status" value="1"/>
</dbReference>
<gene>
    <name evidence="1" type="ORF">GV64_06445</name>
</gene>
<dbReference type="Pfam" id="PF00300">
    <property type="entry name" value="His_Phos_1"/>
    <property type="match status" value="1"/>
</dbReference>
<sequence>MEVSVMETSKERGKGGIVFIRHGEGEHNVEHIYNSNPENPGYKAVKLTDHGREQVRETSDQLLDGGINGDNVCKVIVSPLPRTIETADIVMGKLQIARFLREIDPRVIEQNAGERDGQDYLQYKDPDFWFPEHPKRYGGETRLEIRDRMESLILSIVNDRNCDLSKQYVIVVSHGSPLLLAQQFMGMGDERLKTAGYRIIPYSQVQKVMGNDVLHRDAS</sequence>
<dbReference type="InterPro" id="IPR050275">
    <property type="entry name" value="PGM_Phosphatase"/>
</dbReference>
<dbReference type="AlphaFoldDB" id="A0A081K8E5"/>
<dbReference type="Proteomes" id="UP000027997">
    <property type="component" value="Unassembled WGS sequence"/>
</dbReference>
<dbReference type="STRING" id="305900.GV64_06445"/>
<dbReference type="RefSeq" id="WP_020581012.1">
    <property type="nucleotide sequence ID" value="NZ_JOJP01000001.1"/>
</dbReference>
<dbReference type="GO" id="GO:0005737">
    <property type="term" value="C:cytoplasm"/>
    <property type="evidence" value="ECO:0007669"/>
    <property type="project" value="TreeGrafter"/>
</dbReference>
<accession>A0A081K8E5</accession>
<evidence type="ECO:0000313" key="1">
    <source>
        <dbReference type="EMBL" id="KEI70421.1"/>
    </source>
</evidence>
<dbReference type="Gene3D" id="3.40.50.1240">
    <property type="entry name" value="Phosphoglycerate mutase-like"/>
    <property type="match status" value="1"/>
</dbReference>
<dbReference type="GO" id="GO:0016791">
    <property type="term" value="F:phosphatase activity"/>
    <property type="evidence" value="ECO:0007669"/>
    <property type="project" value="TreeGrafter"/>
</dbReference>
<proteinExistence type="predicted"/>
<comment type="caution">
    <text evidence="1">The sequence shown here is derived from an EMBL/GenBank/DDBJ whole genome shotgun (WGS) entry which is preliminary data.</text>
</comment>
<dbReference type="PANTHER" id="PTHR48100">
    <property type="entry name" value="BROAD-SPECIFICITY PHOSPHATASE YOR283W-RELATED"/>
    <property type="match status" value="1"/>
</dbReference>
<protein>
    <recommendedName>
        <fullName evidence="3">Phosphoglycerate mutase</fullName>
    </recommendedName>
</protein>
<dbReference type="InterPro" id="IPR013078">
    <property type="entry name" value="His_Pase_superF_clade-1"/>
</dbReference>
<reference evidence="1 2" key="1">
    <citation type="submission" date="2014-06" db="EMBL/GenBank/DDBJ databases">
        <title>Whole Genome Sequences of Three Symbiotic Endozoicomonas Bacteria.</title>
        <authorList>
            <person name="Neave M.J."/>
            <person name="Apprill A."/>
            <person name="Voolstra C.R."/>
        </authorList>
    </citation>
    <scope>NUCLEOTIDE SEQUENCE [LARGE SCALE GENOMIC DNA]</scope>
    <source>
        <strain evidence="1 2">DSM 22380</strain>
    </source>
</reference>
<evidence type="ECO:0000313" key="2">
    <source>
        <dbReference type="Proteomes" id="UP000027997"/>
    </source>
</evidence>
<dbReference type="EMBL" id="JOJP01000001">
    <property type="protein sequence ID" value="KEI70421.1"/>
    <property type="molecule type" value="Genomic_DNA"/>
</dbReference>
<evidence type="ECO:0008006" key="3">
    <source>
        <dbReference type="Google" id="ProtNLM"/>
    </source>
</evidence>